<keyword evidence="2" id="KW-1185">Reference proteome</keyword>
<accession>A0A1S0TID0</accession>
<dbReference type="EMBL" id="JH712587">
    <property type="protein sequence ID" value="EFO14169.2"/>
    <property type="molecule type" value="Genomic_DNA"/>
</dbReference>
<dbReference type="WBParaSite" id="EN70_3180">
    <property type="protein sequence ID" value="EN70_3180"/>
    <property type="gene ID" value="EN70_3180"/>
</dbReference>
<dbReference type="InParanoid" id="A0A1I7VJA4"/>
<evidence type="ECO:0000313" key="1">
    <source>
        <dbReference type="EMBL" id="EFO14169.2"/>
    </source>
</evidence>
<dbReference type="KEGG" id="loa:LOAG_14355"/>
<reference evidence="3" key="2">
    <citation type="submission" date="2016-11" db="UniProtKB">
        <authorList>
            <consortium name="WormBaseParasite"/>
        </authorList>
    </citation>
    <scope>IDENTIFICATION</scope>
</reference>
<dbReference type="Proteomes" id="UP000095285">
    <property type="component" value="Unassembled WGS sequence"/>
</dbReference>
<name>A0A1I7VJA4_LOALO</name>
<sequence>MAVETMLDRSAPSYYIRPIKVHCEPEITGGQLHRKERHECYREHREESQREYINEHRSYYDGLISSTSGDRIGNQISANYGSMMNNDGRRIDMR</sequence>
<evidence type="ECO:0000313" key="3">
    <source>
        <dbReference type="WBParaSite" id="EN70_3180"/>
    </source>
</evidence>
<organism evidence="2 3">
    <name type="scientific">Loa loa</name>
    <name type="common">Eye worm</name>
    <name type="synonym">Filaria loa</name>
    <dbReference type="NCBI Taxonomy" id="7209"/>
    <lineage>
        <taxon>Eukaryota</taxon>
        <taxon>Metazoa</taxon>
        <taxon>Ecdysozoa</taxon>
        <taxon>Nematoda</taxon>
        <taxon>Chromadorea</taxon>
        <taxon>Rhabditida</taxon>
        <taxon>Spirurina</taxon>
        <taxon>Spiruromorpha</taxon>
        <taxon>Filarioidea</taxon>
        <taxon>Onchocercidae</taxon>
        <taxon>Loa</taxon>
    </lineage>
</organism>
<gene>
    <name evidence="1 3" type="ORF">LOAG_14355</name>
</gene>
<proteinExistence type="predicted"/>
<dbReference type="CTD" id="9951835"/>
<evidence type="ECO:0000313" key="2">
    <source>
        <dbReference type="Proteomes" id="UP000095285"/>
    </source>
</evidence>
<dbReference type="AlphaFoldDB" id="A0A1I7VJA4"/>
<reference evidence="1 2" key="1">
    <citation type="submission" date="2012-04" db="EMBL/GenBank/DDBJ databases">
        <title>The Genome Sequence of Loa loa.</title>
        <authorList>
            <consortium name="The Broad Institute Genome Sequencing Platform"/>
            <consortium name="Broad Institute Genome Sequencing Center for Infectious Disease"/>
            <person name="Nutman T.B."/>
            <person name="Fink D.L."/>
            <person name="Russ C."/>
            <person name="Young S."/>
            <person name="Zeng Q."/>
            <person name="Gargeya S."/>
            <person name="Alvarado L."/>
            <person name="Berlin A."/>
            <person name="Chapman S.B."/>
            <person name="Chen Z."/>
            <person name="Freedman E."/>
            <person name="Gellesch M."/>
            <person name="Goldberg J."/>
            <person name="Griggs A."/>
            <person name="Gujja S."/>
            <person name="Heilman E.R."/>
            <person name="Heiman D."/>
            <person name="Howarth C."/>
            <person name="Mehta T."/>
            <person name="Neiman D."/>
            <person name="Pearson M."/>
            <person name="Roberts A."/>
            <person name="Saif S."/>
            <person name="Shea T."/>
            <person name="Shenoy N."/>
            <person name="Sisk P."/>
            <person name="Stolte C."/>
            <person name="Sykes S."/>
            <person name="White J."/>
            <person name="Yandava C."/>
            <person name="Haas B."/>
            <person name="Henn M.R."/>
            <person name="Nusbaum C."/>
            <person name="Birren B."/>
        </authorList>
    </citation>
    <scope>NUCLEOTIDE SEQUENCE [LARGE SCALE GENOMIC DNA]</scope>
</reference>
<dbReference type="OMA" id="NELHERH"/>
<protein>
    <submittedName>
        <fullName evidence="1 3">Uncharacterized protein</fullName>
    </submittedName>
</protein>
<accession>A0A1I7VJA4</accession>
<dbReference type="RefSeq" id="XP_003149900.2">
    <property type="nucleotide sequence ID" value="XM_003149852.2"/>
</dbReference>
<dbReference type="GeneID" id="9951835"/>